<dbReference type="InterPro" id="IPR011010">
    <property type="entry name" value="DNA_brk_join_enz"/>
</dbReference>
<organism evidence="4 5">
    <name type="scientific">Mycolicibacterium parafortuitum</name>
    <name type="common">Mycobacterium parafortuitum</name>
    <dbReference type="NCBI Taxonomy" id="39692"/>
    <lineage>
        <taxon>Bacteria</taxon>
        <taxon>Bacillati</taxon>
        <taxon>Actinomycetota</taxon>
        <taxon>Actinomycetes</taxon>
        <taxon>Mycobacteriales</taxon>
        <taxon>Mycobacteriaceae</taxon>
        <taxon>Mycolicibacterium</taxon>
    </lineage>
</organism>
<gene>
    <name evidence="4" type="ORF">MPRF_39010</name>
</gene>
<name>A0A7I7U6J8_MYCPF</name>
<dbReference type="PANTHER" id="PTHR30349:SF64">
    <property type="entry name" value="PROPHAGE INTEGRASE INTD-RELATED"/>
    <property type="match status" value="1"/>
</dbReference>
<dbReference type="SUPFAM" id="SSF56349">
    <property type="entry name" value="DNA breaking-rejoining enzymes"/>
    <property type="match status" value="1"/>
</dbReference>
<accession>A0A7I7U6J8</accession>
<dbReference type="CDD" id="cd00397">
    <property type="entry name" value="DNA_BRE_C"/>
    <property type="match status" value="1"/>
</dbReference>
<dbReference type="EMBL" id="AP022598">
    <property type="protein sequence ID" value="BBY77002.1"/>
    <property type="molecule type" value="Genomic_DNA"/>
</dbReference>
<evidence type="ECO:0000259" key="3">
    <source>
        <dbReference type="PROSITE" id="PS51898"/>
    </source>
</evidence>
<dbReference type="InterPro" id="IPR002104">
    <property type="entry name" value="Integrase_catalytic"/>
</dbReference>
<dbReference type="GO" id="GO:0003677">
    <property type="term" value="F:DNA binding"/>
    <property type="evidence" value="ECO:0007669"/>
    <property type="project" value="InterPro"/>
</dbReference>
<dbReference type="InterPro" id="IPR013762">
    <property type="entry name" value="Integrase-like_cat_sf"/>
</dbReference>
<evidence type="ECO:0000256" key="1">
    <source>
        <dbReference type="ARBA" id="ARBA00023172"/>
    </source>
</evidence>
<feature type="region of interest" description="Disordered" evidence="2">
    <location>
        <begin position="287"/>
        <end position="310"/>
    </location>
</feature>
<dbReference type="RefSeq" id="WP_170311985.1">
    <property type="nucleotide sequence ID" value="NZ_AP022598.1"/>
</dbReference>
<dbReference type="Proteomes" id="UP000466554">
    <property type="component" value="Chromosome"/>
</dbReference>
<keyword evidence="1" id="KW-0233">DNA recombination</keyword>
<protein>
    <submittedName>
        <fullName evidence="4">Integrase</fullName>
    </submittedName>
</protein>
<feature type="domain" description="Tyr recombinase" evidence="3">
    <location>
        <begin position="112"/>
        <end position="281"/>
    </location>
</feature>
<dbReference type="AlphaFoldDB" id="A0A7I7U6J8"/>
<dbReference type="InterPro" id="IPR050090">
    <property type="entry name" value="Tyrosine_recombinase_XerCD"/>
</dbReference>
<proteinExistence type="predicted"/>
<dbReference type="GO" id="GO:0015074">
    <property type="term" value="P:DNA integration"/>
    <property type="evidence" value="ECO:0007669"/>
    <property type="project" value="InterPro"/>
</dbReference>
<dbReference type="GO" id="GO:0006310">
    <property type="term" value="P:DNA recombination"/>
    <property type="evidence" value="ECO:0007669"/>
    <property type="project" value="UniProtKB-KW"/>
</dbReference>
<reference evidence="4 5" key="1">
    <citation type="journal article" date="2019" name="Emerg. Microbes Infect.">
        <title>Comprehensive subspecies identification of 175 nontuberculous mycobacteria species based on 7547 genomic profiles.</title>
        <authorList>
            <person name="Matsumoto Y."/>
            <person name="Kinjo T."/>
            <person name="Motooka D."/>
            <person name="Nabeya D."/>
            <person name="Jung N."/>
            <person name="Uechi K."/>
            <person name="Horii T."/>
            <person name="Iida T."/>
            <person name="Fujita J."/>
            <person name="Nakamura S."/>
        </authorList>
    </citation>
    <scope>NUCLEOTIDE SEQUENCE [LARGE SCALE GENOMIC DNA]</scope>
    <source>
        <strain evidence="4 5">JCM 6367</strain>
    </source>
</reference>
<evidence type="ECO:0000256" key="2">
    <source>
        <dbReference type="SAM" id="MobiDB-lite"/>
    </source>
</evidence>
<dbReference type="PROSITE" id="PS51898">
    <property type="entry name" value="TYR_RECOMBINASE"/>
    <property type="match status" value="1"/>
</dbReference>
<dbReference type="Gene3D" id="1.10.443.10">
    <property type="entry name" value="Intergrase catalytic core"/>
    <property type="match status" value="1"/>
</dbReference>
<sequence>MTSGPVRYTLPPAWETAIRGWVGWLKLGGMAPSTAALRRGHIRAFARVSELSAPSDVTVPLVVAYCSGRSWSNDHRKSVRGSLVSFFDWCVDNGLATANPAASLPRVPGAKPRPRPATDEIWNDLLSSAGPRERMMARLAGEVGMRRAEVAVCQREDLVRDTDGWSLIVHGKGGKQRVVPVTDSLAEEIREFCPRGFLFPSRDQWGNLLSPHVSADCVGRLISALMPPGWSMHKLRHRFATRGLAGTGNLIAVRDALGHASVATTQIYTAVAPRAVRAVVEAPADERIAPRPPHGVGNVVSLGDRRRDAG</sequence>
<evidence type="ECO:0000313" key="4">
    <source>
        <dbReference type="EMBL" id="BBY77002.1"/>
    </source>
</evidence>
<dbReference type="PANTHER" id="PTHR30349">
    <property type="entry name" value="PHAGE INTEGRASE-RELATED"/>
    <property type="match status" value="1"/>
</dbReference>
<dbReference type="Pfam" id="PF00589">
    <property type="entry name" value="Phage_integrase"/>
    <property type="match status" value="1"/>
</dbReference>
<evidence type="ECO:0000313" key="5">
    <source>
        <dbReference type="Proteomes" id="UP000466554"/>
    </source>
</evidence>